<dbReference type="SUPFAM" id="SSF53448">
    <property type="entry name" value="Nucleotide-diphospho-sugar transferases"/>
    <property type="match status" value="1"/>
</dbReference>
<dbReference type="GO" id="GO:0071555">
    <property type="term" value="P:cell wall organization"/>
    <property type="evidence" value="ECO:0007669"/>
    <property type="project" value="UniProtKB-KW"/>
</dbReference>
<feature type="transmembrane region" description="Helical" evidence="11">
    <location>
        <begin position="48"/>
        <end position="66"/>
    </location>
</feature>
<feature type="active site" evidence="8">
    <location>
        <position position="477"/>
    </location>
</feature>
<feature type="binding site" evidence="10">
    <location>
        <position position="294"/>
    </location>
    <ligand>
        <name>Mn(2+)</name>
        <dbReference type="ChEBI" id="CHEBI:29035"/>
    </ligand>
</feature>
<keyword evidence="5 11" id="KW-1133">Transmembrane helix</keyword>
<comment type="caution">
    <text evidence="12">The sequence shown here is derived from an EMBL/GenBank/DDBJ whole genome shotgun (WGS) entry which is preliminary data.</text>
</comment>
<dbReference type="EMBL" id="CAWUPB010001173">
    <property type="protein sequence ID" value="CAK7348998.1"/>
    <property type="molecule type" value="Genomic_DNA"/>
</dbReference>
<dbReference type="InterPro" id="IPR005150">
    <property type="entry name" value="Cellulose_synth"/>
</dbReference>
<dbReference type="Gene3D" id="3.90.550.10">
    <property type="entry name" value="Spore Coat Polysaccharide Biosynthesis Protein SpsA, Chain A"/>
    <property type="match status" value="1"/>
</dbReference>
<feature type="transmembrane region" description="Helical" evidence="11">
    <location>
        <begin position="553"/>
        <end position="572"/>
    </location>
</feature>
<name>A0AAV1SFF2_9ROSI</name>
<evidence type="ECO:0000256" key="11">
    <source>
        <dbReference type="SAM" id="Phobius"/>
    </source>
</evidence>
<evidence type="ECO:0000313" key="13">
    <source>
        <dbReference type="Proteomes" id="UP001314170"/>
    </source>
</evidence>
<evidence type="ECO:0000256" key="8">
    <source>
        <dbReference type="PIRSR" id="PIRSR605150-1"/>
    </source>
</evidence>
<evidence type="ECO:0000256" key="6">
    <source>
        <dbReference type="ARBA" id="ARBA00023136"/>
    </source>
</evidence>
<dbReference type="GO" id="GO:0016760">
    <property type="term" value="F:cellulose synthase (UDP-forming) activity"/>
    <property type="evidence" value="ECO:0007669"/>
    <property type="project" value="InterPro"/>
</dbReference>
<evidence type="ECO:0000256" key="1">
    <source>
        <dbReference type="ARBA" id="ARBA00004127"/>
    </source>
</evidence>
<feature type="transmembrane region" description="Helical" evidence="11">
    <location>
        <begin position="613"/>
        <end position="632"/>
    </location>
</feature>
<accession>A0AAV1SFF2</accession>
<evidence type="ECO:0000256" key="5">
    <source>
        <dbReference type="ARBA" id="ARBA00022989"/>
    </source>
</evidence>
<keyword evidence="4 11" id="KW-0812">Transmembrane</keyword>
<feature type="binding site" evidence="9">
    <location>
        <position position="106"/>
    </location>
    <ligand>
        <name>UDP-alpha-D-glucose</name>
        <dbReference type="ChEBI" id="CHEBI:58885"/>
    </ligand>
</feature>
<dbReference type="GO" id="GO:0012505">
    <property type="term" value="C:endomembrane system"/>
    <property type="evidence" value="ECO:0007669"/>
    <property type="project" value="UniProtKB-SubCell"/>
</dbReference>
<evidence type="ECO:0000256" key="3">
    <source>
        <dbReference type="ARBA" id="ARBA00022679"/>
    </source>
</evidence>
<proteinExistence type="predicted"/>
<dbReference type="InterPro" id="IPR029044">
    <property type="entry name" value="Nucleotide-diphossugar_trans"/>
</dbReference>
<evidence type="ECO:0000256" key="7">
    <source>
        <dbReference type="ARBA" id="ARBA00023316"/>
    </source>
</evidence>
<dbReference type="GO" id="GO:0016020">
    <property type="term" value="C:membrane"/>
    <property type="evidence" value="ECO:0007669"/>
    <property type="project" value="InterPro"/>
</dbReference>
<keyword evidence="6 11" id="KW-0472">Membrane</keyword>
<reference evidence="12 13" key="1">
    <citation type="submission" date="2024-01" db="EMBL/GenBank/DDBJ databases">
        <authorList>
            <person name="Waweru B."/>
        </authorList>
    </citation>
    <scope>NUCLEOTIDE SEQUENCE [LARGE SCALE GENOMIC DNA]</scope>
</reference>
<sequence>MANAISPPNLYDKVALKYSIHRAFDVTIFVLLISLLFYRLLNLSNHGFAWLLALLCESCFTFIWVLTLSTKWNPVEYKTYPERLSQKAQELPPVDIFVTTTDPVLEPPILTVNTVISLLAVDYPVDKLACYVSDDGCSSITYYSLVEASKFAKLWVPFCKKYNIQSRAPFRYFSSELSLTSNCNSLEFQQEYNMMKDEYEELASKIESVVEISTEWDLSSDFATFSNIEIKNHRAIIKVIWENKAGLSDVLPHLVYISREKRPNHPHHCKAGAMNVLTRVSGLISNAPFMLNVDCDMFVNNPQTVRHAMCLLLDSKNERESGFVQFPQYFYDELKDDPFGNQFVTLYKVSASKILSIIEVYIVSGVAGIQGPLYEGTGCFHRRNVIYGSCPDDIGNQAKGLSPLYGDLADKEQLKILGNSKEFIRSATYALQGKASVSPKDLSNLIEAAHQVAGCGYEHGTSWGTEVGWQYGSATEDILTGLMIHARGWSSVLCTPDPHAFLGCAPSGGPISMTQQKRWATGISETVFEVTQKDQSSNDGGDEGRFTFDASPIFVPGTTVLLLQLTALVMGFRDMPPSVNNGSGLGEILCSILVVTCLWPFMKGLLAKGKYGIPLSTICKSALLALSFVHLVRRTSKGQN</sequence>
<feature type="binding site" evidence="10">
    <location>
        <position position="270"/>
    </location>
    <ligand>
        <name>Mn(2+)</name>
        <dbReference type="ChEBI" id="CHEBI:29035"/>
    </ligand>
</feature>
<protein>
    <recommendedName>
        <fullName evidence="14">Cellulose synthase-like protein H1</fullName>
    </recommendedName>
</protein>
<keyword evidence="3" id="KW-0808">Transferase</keyword>
<feature type="binding site" evidence="9">
    <location>
        <position position="135"/>
    </location>
    <ligand>
        <name>UDP-alpha-D-glucose</name>
        <dbReference type="ChEBI" id="CHEBI:58885"/>
    </ligand>
</feature>
<comment type="subcellular location">
    <subcellularLocation>
        <location evidence="1">Endomembrane system</location>
        <topology evidence="1">Multi-pass membrane protein</topology>
    </subcellularLocation>
</comment>
<evidence type="ECO:0008006" key="14">
    <source>
        <dbReference type="Google" id="ProtNLM"/>
    </source>
</evidence>
<feature type="transmembrane region" description="Helical" evidence="11">
    <location>
        <begin position="20"/>
        <end position="41"/>
    </location>
</feature>
<dbReference type="Pfam" id="PF03552">
    <property type="entry name" value="Cellulose_synt"/>
    <property type="match status" value="2"/>
</dbReference>
<evidence type="ECO:0000313" key="12">
    <source>
        <dbReference type="EMBL" id="CAK7348998.1"/>
    </source>
</evidence>
<feature type="transmembrane region" description="Helical" evidence="11">
    <location>
        <begin position="584"/>
        <end position="601"/>
    </location>
</feature>
<evidence type="ECO:0000256" key="2">
    <source>
        <dbReference type="ARBA" id="ARBA00022676"/>
    </source>
</evidence>
<gene>
    <name evidence="12" type="ORF">DCAF_LOCUS21707</name>
</gene>
<dbReference type="AlphaFoldDB" id="A0AAV1SFF2"/>
<evidence type="ECO:0000256" key="4">
    <source>
        <dbReference type="ARBA" id="ARBA00022692"/>
    </source>
</evidence>
<evidence type="ECO:0000256" key="9">
    <source>
        <dbReference type="PIRSR" id="PIRSR605150-2"/>
    </source>
</evidence>
<keyword evidence="7" id="KW-0961">Cell wall biogenesis/degradation</keyword>
<keyword evidence="13" id="KW-1185">Reference proteome</keyword>
<dbReference type="GO" id="GO:0030244">
    <property type="term" value="P:cellulose biosynthetic process"/>
    <property type="evidence" value="ECO:0007669"/>
    <property type="project" value="InterPro"/>
</dbReference>
<feature type="active site" evidence="8">
    <location>
        <position position="135"/>
    </location>
</feature>
<dbReference type="Proteomes" id="UP001314170">
    <property type="component" value="Unassembled WGS sequence"/>
</dbReference>
<evidence type="ECO:0000256" key="10">
    <source>
        <dbReference type="PIRSR" id="PIRSR605150-3"/>
    </source>
</evidence>
<dbReference type="PANTHER" id="PTHR13301">
    <property type="entry name" value="X-BOX TRANSCRIPTION FACTOR-RELATED"/>
    <property type="match status" value="1"/>
</dbReference>
<organism evidence="12 13">
    <name type="scientific">Dovyalis caffra</name>
    <dbReference type="NCBI Taxonomy" id="77055"/>
    <lineage>
        <taxon>Eukaryota</taxon>
        <taxon>Viridiplantae</taxon>
        <taxon>Streptophyta</taxon>
        <taxon>Embryophyta</taxon>
        <taxon>Tracheophyta</taxon>
        <taxon>Spermatophyta</taxon>
        <taxon>Magnoliopsida</taxon>
        <taxon>eudicotyledons</taxon>
        <taxon>Gunneridae</taxon>
        <taxon>Pentapetalae</taxon>
        <taxon>rosids</taxon>
        <taxon>fabids</taxon>
        <taxon>Malpighiales</taxon>
        <taxon>Salicaceae</taxon>
        <taxon>Flacourtieae</taxon>
        <taxon>Dovyalis</taxon>
    </lineage>
</organism>
<keyword evidence="2" id="KW-0328">Glycosyltransferase</keyword>